<proteinExistence type="predicted"/>
<dbReference type="EMBL" id="QXEC01000043">
    <property type="protein sequence ID" value="RIV31328.1"/>
    <property type="molecule type" value="Genomic_DNA"/>
</dbReference>
<organism evidence="1 2">
    <name type="scientific">Micromonospora radicis</name>
    <dbReference type="NCBI Taxonomy" id="1894971"/>
    <lineage>
        <taxon>Bacteria</taxon>
        <taxon>Bacillati</taxon>
        <taxon>Actinomycetota</taxon>
        <taxon>Actinomycetes</taxon>
        <taxon>Micromonosporales</taxon>
        <taxon>Micromonosporaceae</taxon>
        <taxon>Micromonospora</taxon>
    </lineage>
</organism>
<protein>
    <submittedName>
        <fullName evidence="1">ISL3 family transposase</fullName>
    </submittedName>
</protein>
<evidence type="ECO:0000313" key="1">
    <source>
        <dbReference type="EMBL" id="RIV31328.1"/>
    </source>
</evidence>
<gene>
    <name evidence="1" type="ORF">D2L64_25765</name>
</gene>
<keyword evidence="2" id="KW-1185">Reference proteome</keyword>
<feature type="non-terminal residue" evidence="1">
    <location>
        <position position="100"/>
    </location>
</feature>
<accession>A0A418MN21</accession>
<name>A0A418MN21_9ACTN</name>
<dbReference type="AlphaFoldDB" id="A0A418MN21"/>
<comment type="caution">
    <text evidence="1">The sequence shown here is derived from an EMBL/GenBank/DDBJ whole genome shotgun (WGS) entry which is preliminary data.</text>
</comment>
<evidence type="ECO:0000313" key="2">
    <source>
        <dbReference type="Proteomes" id="UP000283832"/>
    </source>
</evidence>
<reference evidence="1 2" key="1">
    <citation type="submission" date="2018-08" db="EMBL/GenBank/DDBJ databases">
        <title>Jishengella sp. nov., isolated from a root of Azadirachta indica A. Juss. var. siamensis Valenton.</title>
        <authorList>
            <person name="Kuncharoen N."/>
            <person name="Tanasupawat S."/>
            <person name="Kudo T."/>
            <person name="Ohkuma M."/>
        </authorList>
    </citation>
    <scope>NUCLEOTIDE SEQUENCE [LARGE SCALE GENOMIC DNA]</scope>
    <source>
        <strain evidence="1 2">AZ1-13</strain>
    </source>
</reference>
<sequence length="100" mass="11005">MTSVRTHGTYRRRLTDAALGGCAVVIDLLVRRFKCVSQVCPALTFVEQVPGLTHPHGRRTPVLQQQLVQMAVALAARPAARLARRLGLPVAKDTLLRLVR</sequence>
<dbReference type="Proteomes" id="UP000283832">
    <property type="component" value="Unassembled WGS sequence"/>
</dbReference>